<evidence type="ECO:0000259" key="1">
    <source>
        <dbReference type="Pfam" id="PF01408"/>
    </source>
</evidence>
<dbReference type="SUPFAM" id="SSF55347">
    <property type="entry name" value="Glyceraldehyde-3-phosphate dehydrogenase-like, C-terminal domain"/>
    <property type="match status" value="1"/>
</dbReference>
<dbReference type="OrthoDB" id="2129491at2759"/>
<sequence length="384" mass="42615">MQKDHTLPGEHCYDSWEGLLEAPKTADAVIICVIDCLHKDVAVAFADKGYHILLEKPMSTDLASCQEVYNAAKRNSVLLAVCHVLRYTPYNRKIKEIVDSGALGDVVGIQHLEPVGHYHFAHSYVRGSWRNEAESSFSLMTKSCHDIDIITYFLGDDCKRVSSFGGISHFKKEKKPSRAGDAIRCIDCNYESQCPYSAKKIYLEPAKAGVKDWPLDVVADVVDIENITDALRTGPYGRCVYECDNDVCDNQVVNMEFEGNRFASFSMVAFTKELCVRKTRIFGTRGELIGDGESSIEVFDFLNQKSTYHSPDPVSEQLSGHGGGDMGIIKSFVEAVSSNDPTKLPSNGLSSFNSHVIVFAAEEARRRGTVISMNEFCTQNGLEF</sequence>
<accession>A0A9W8KWR0</accession>
<name>A0A9W8KWR0_9FUNG</name>
<feature type="domain" description="Gfo/Idh/MocA-like oxidoreductase N-terminal" evidence="1">
    <location>
        <begin position="10"/>
        <end position="82"/>
    </location>
</feature>
<feature type="domain" description="Gfo/Idh/MocA-like oxidoreductase C-terminal" evidence="2">
    <location>
        <begin position="95"/>
        <end position="345"/>
    </location>
</feature>
<dbReference type="EMBL" id="JANBTW010000033">
    <property type="protein sequence ID" value="KAJ2677409.1"/>
    <property type="molecule type" value="Genomic_DNA"/>
</dbReference>
<dbReference type="InterPro" id="IPR051450">
    <property type="entry name" value="Gfo/Idh/MocA_Oxidoreductases"/>
</dbReference>
<dbReference type="PANTHER" id="PTHR43377">
    <property type="entry name" value="BILIVERDIN REDUCTASE A"/>
    <property type="match status" value="1"/>
</dbReference>
<evidence type="ECO:0000313" key="3">
    <source>
        <dbReference type="EMBL" id="KAJ2677409.1"/>
    </source>
</evidence>
<dbReference type="SUPFAM" id="SSF51735">
    <property type="entry name" value="NAD(P)-binding Rossmann-fold domains"/>
    <property type="match status" value="1"/>
</dbReference>
<dbReference type="Pfam" id="PF01408">
    <property type="entry name" value="GFO_IDH_MocA"/>
    <property type="match status" value="1"/>
</dbReference>
<dbReference type="GO" id="GO:0000166">
    <property type="term" value="F:nucleotide binding"/>
    <property type="evidence" value="ECO:0007669"/>
    <property type="project" value="InterPro"/>
</dbReference>
<dbReference type="Pfam" id="PF02894">
    <property type="entry name" value="GFO_IDH_MocA_C"/>
    <property type="match status" value="1"/>
</dbReference>
<evidence type="ECO:0000259" key="2">
    <source>
        <dbReference type="Pfam" id="PF02894"/>
    </source>
</evidence>
<protein>
    <submittedName>
        <fullName evidence="3">Uncharacterized protein</fullName>
    </submittedName>
</protein>
<organism evidence="3 4">
    <name type="scientific">Coemansia spiralis</name>
    <dbReference type="NCBI Taxonomy" id="417178"/>
    <lineage>
        <taxon>Eukaryota</taxon>
        <taxon>Fungi</taxon>
        <taxon>Fungi incertae sedis</taxon>
        <taxon>Zoopagomycota</taxon>
        <taxon>Kickxellomycotina</taxon>
        <taxon>Kickxellomycetes</taxon>
        <taxon>Kickxellales</taxon>
        <taxon>Kickxellaceae</taxon>
        <taxon>Coemansia</taxon>
    </lineage>
</organism>
<dbReference type="InterPro" id="IPR036291">
    <property type="entry name" value="NAD(P)-bd_dom_sf"/>
</dbReference>
<dbReference type="InterPro" id="IPR004104">
    <property type="entry name" value="Gfo/Idh/MocA-like_OxRdtase_C"/>
</dbReference>
<dbReference type="Gene3D" id="3.40.50.720">
    <property type="entry name" value="NAD(P)-binding Rossmann-like Domain"/>
    <property type="match status" value="1"/>
</dbReference>
<dbReference type="PANTHER" id="PTHR43377:SF2">
    <property type="entry name" value="BINDING ROSSMANN FOLD OXIDOREDUCTASE, PUTATIVE (AFU_ORTHOLOGUE AFUA_4G00560)-RELATED"/>
    <property type="match status" value="1"/>
</dbReference>
<dbReference type="AlphaFoldDB" id="A0A9W8KWR0"/>
<reference evidence="3" key="1">
    <citation type="submission" date="2022-07" db="EMBL/GenBank/DDBJ databases">
        <title>Phylogenomic reconstructions and comparative analyses of Kickxellomycotina fungi.</title>
        <authorList>
            <person name="Reynolds N.K."/>
            <person name="Stajich J.E."/>
            <person name="Barry K."/>
            <person name="Grigoriev I.V."/>
            <person name="Crous P."/>
            <person name="Smith M.E."/>
        </authorList>
    </citation>
    <scope>NUCLEOTIDE SEQUENCE</scope>
    <source>
        <strain evidence="3">NRRL 3115</strain>
    </source>
</reference>
<gene>
    <name evidence="3" type="ORF">GGI25_003164</name>
</gene>
<dbReference type="Gene3D" id="3.30.360.10">
    <property type="entry name" value="Dihydrodipicolinate Reductase, domain 2"/>
    <property type="match status" value="1"/>
</dbReference>
<proteinExistence type="predicted"/>
<dbReference type="InterPro" id="IPR000683">
    <property type="entry name" value="Gfo/Idh/MocA-like_OxRdtase_N"/>
</dbReference>
<comment type="caution">
    <text evidence="3">The sequence shown here is derived from an EMBL/GenBank/DDBJ whole genome shotgun (WGS) entry which is preliminary data.</text>
</comment>
<evidence type="ECO:0000313" key="4">
    <source>
        <dbReference type="Proteomes" id="UP001151518"/>
    </source>
</evidence>
<dbReference type="Proteomes" id="UP001151518">
    <property type="component" value="Unassembled WGS sequence"/>
</dbReference>